<dbReference type="InterPro" id="IPR013494">
    <property type="entry name" value="CHP02678"/>
</dbReference>
<comment type="caution">
    <text evidence="1">The sequence shown here is derived from an EMBL/GenBank/DDBJ whole genome shotgun (WGS) entry which is preliminary data.</text>
</comment>
<proteinExistence type="predicted"/>
<evidence type="ECO:0000313" key="1">
    <source>
        <dbReference type="EMBL" id="GGH48321.1"/>
    </source>
</evidence>
<dbReference type="AlphaFoldDB" id="A0A917IGQ0"/>
<evidence type="ECO:0008006" key="3">
    <source>
        <dbReference type="Google" id="ProtNLM"/>
    </source>
</evidence>
<dbReference type="NCBIfam" id="TIGR02678">
    <property type="entry name" value="TIGR02678 family protein"/>
    <property type="match status" value="1"/>
</dbReference>
<protein>
    <recommendedName>
        <fullName evidence="3">TIGR02678 family protein</fullName>
    </recommendedName>
</protein>
<dbReference type="EMBL" id="BMJY01000014">
    <property type="protein sequence ID" value="GGH48321.1"/>
    <property type="molecule type" value="Genomic_DNA"/>
</dbReference>
<sequence>MSMFDATPRTITSALEGRDAEERVRVMRALLLRPVLRHDTDGELFRLARRHADALRAWLERETGWRLTVDAQTARLWVSIVPHGPTATSIAQRHPARVRRGDAFTRRRYVLLCLALAVLERSDPQISLGRLAEQIVLLATSPGLSSVEFTLSGREERRDLVAAIRLLLSWGVLDRVAGDEESYVSADGDALYDIDRRVLATLLATTHAPSTVAARLPAHPGIDDIEAALHEQPPAYTDDEANRQLRQSVTRRLLCDPVVYYDELPADERDYLIRQRVELTRRLSEATGLVPELRAEGIAMVDPEDQLTDLRMPEQGTDGHATLLLAEHLAATGPTEVSALRARMRALAREHAAYWRKTSRDPGAEDELVAEALDRLAGLGLVRVDGTGATAVVHPLPALNRFTVAAPTIVQRRAR</sequence>
<name>A0A917IGQ0_9MICO</name>
<organism evidence="1 2">
    <name type="scientific">Microbacterium album</name>
    <dbReference type="NCBI Taxonomy" id="2053191"/>
    <lineage>
        <taxon>Bacteria</taxon>
        <taxon>Bacillati</taxon>
        <taxon>Actinomycetota</taxon>
        <taxon>Actinomycetes</taxon>
        <taxon>Micrococcales</taxon>
        <taxon>Microbacteriaceae</taxon>
        <taxon>Microbacterium</taxon>
    </lineage>
</organism>
<reference evidence="1" key="2">
    <citation type="submission" date="2020-09" db="EMBL/GenBank/DDBJ databases">
        <authorList>
            <person name="Sun Q."/>
            <person name="Zhou Y."/>
        </authorList>
    </citation>
    <scope>NUCLEOTIDE SEQUENCE</scope>
    <source>
        <strain evidence="1">CGMCC 1.15794</strain>
    </source>
</reference>
<reference evidence="1" key="1">
    <citation type="journal article" date="2014" name="Int. J. Syst. Evol. Microbiol.">
        <title>Complete genome sequence of Corynebacterium casei LMG S-19264T (=DSM 44701T), isolated from a smear-ripened cheese.</title>
        <authorList>
            <consortium name="US DOE Joint Genome Institute (JGI-PGF)"/>
            <person name="Walter F."/>
            <person name="Albersmeier A."/>
            <person name="Kalinowski J."/>
            <person name="Ruckert C."/>
        </authorList>
    </citation>
    <scope>NUCLEOTIDE SEQUENCE</scope>
    <source>
        <strain evidence="1">CGMCC 1.15794</strain>
    </source>
</reference>
<accession>A0A917IGQ0</accession>
<gene>
    <name evidence="1" type="ORF">GCM10010921_25690</name>
</gene>
<dbReference type="Proteomes" id="UP000657592">
    <property type="component" value="Unassembled WGS sequence"/>
</dbReference>
<dbReference type="Pfam" id="PF09661">
    <property type="entry name" value="DUF2398"/>
    <property type="match status" value="1"/>
</dbReference>
<evidence type="ECO:0000313" key="2">
    <source>
        <dbReference type="Proteomes" id="UP000657592"/>
    </source>
</evidence>
<keyword evidence="2" id="KW-1185">Reference proteome</keyword>
<dbReference type="RefSeq" id="WP_229663260.1">
    <property type="nucleotide sequence ID" value="NZ_BMJY01000014.1"/>
</dbReference>